<accession>A0AAV1HYD0</accession>
<dbReference type="InterPro" id="IPR051362">
    <property type="entry name" value="WD_repeat_creC_regulators"/>
</dbReference>
<feature type="compositionally biased region" description="Low complexity" evidence="4">
    <location>
        <begin position="378"/>
        <end position="390"/>
    </location>
</feature>
<gene>
    <name evidence="6" type="ORF">CVIRNUC_003078</name>
</gene>
<feature type="compositionally biased region" description="Basic and acidic residues" evidence="4">
    <location>
        <begin position="533"/>
        <end position="546"/>
    </location>
</feature>
<comment type="caution">
    <text evidence="6">The sequence shown here is derived from an EMBL/GenBank/DDBJ whole genome shotgun (WGS) entry which is preliminary data.</text>
</comment>
<dbReference type="PROSITE" id="PS50082">
    <property type="entry name" value="WD_REPEATS_2"/>
    <property type="match status" value="1"/>
</dbReference>
<organism evidence="6 7">
    <name type="scientific">Coccomyxa viridis</name>
    <dbReference type="NCBI Taxonomy" id="1274662"/>
    <lineage>
        <taxon>Eukaryota</taxon>
        <taxon>Viridiplantae</taxon>
        <taxon>Chlorophyta</taxon>
        <taxon>core chlorophytes</taxon>
        <taxon>Trebouxiophyceae</taxon>
        <taxon>Trebouxiophyceae incertae sedis</taxon>
        <taxon>Coccomyxaceae</taxon>
        <taxon>Coccomyxa</taxon>
    </lineage>
</organism>
<evidence type="ECO:0000313" key="7">
    <source>
        <dbReference type="Proteomes" id="UP001314263"/>
    </source>
</evidence>
<reference evidence="6 7" key="1">
    <citation type="submission" date="2023-10" db="EMBL/GenBank/DDBJ databases">
        <authorList>
            <person name="Maclean D."/>
            <person name="Macfadyen A."/>
        </authorList>
    </citation>
    <scope>NUCLEOTIDE SEQUENCE [LARGE SCALE GENOMIC DNA]</scope>
</reference>
<dbReference type="InterPro" id="IPR036322">
    <property type="entry name" value="WD40_repeat_dom_sf"/>
</dbReference>
<feature type="compositionally biased region" description="Polar residues" evidence="4">
    <location>
        <begin position="318"/>
        <end position="329"/>
    </location>
</feature>
<feature type="repeat" description="WD" evidence="3">
    <location>
        <begin position="206"/>
        <end position="247"/>
    </location>
</feature>
<evidence type="ECO:0000256" key="3">
    <source>
        <dbReference type="PROSITE-ProRule" id="PRU00221"/>
    </source>
</evidence>
<dbReference type="Proteomes" id="UP001314263">
    <property type="component" value="Unassembled WGS sequence"/>
</dbReference>
<dbReference type="PANTHER" id="PTHR14107:SF16">
    <property type="entry name" value="AT02583P"/>
    <property type="match status" value="1"/>
</dbReference>
<feature type="domain" description="Anaphase-promoting complex subunit 4-like WD40" evidence="5">
    <location>
        <begin position="212"/>
        <end position="262"/>
    </location>
</feature>
<dbReference type="InterPro" id="IPR015943">
    <property type="entry name" value="WD40/YVTN_repeat-like_dom_sf"/>
</dbReference>
<dbReference type="Pfam" id="PF12894">
    <property type="entry name" value="ANAPC4_WD40"/>
    <property type="match status" value="1"/>
</dbReference>
<feature type="compositionally biased region" description="Low complexity" evidence="4">
    <location>
        <begin position="523"/>
        <end position="532"/>
    </location>
</feature>
<dbReference type="SUPFAM" id="SSF50978">
    <property type="entry name" value="WD40 repeat-like"/>
    <property type="match status" value="1"/>
</dbReference>
<proteinExistence type="predicted"/>
<feature type="compositionally biased region" description="Pro residues" evidence="4">
    <location>
        <begin position="493"/>
        <end position="503"/>
    </location>
</feature>
<evidence type="ECO:0000256" key="4">
    <source>
        <dbReference type="SAM" id="MobiDB-lite"/>
    </source>
</evidence>
<dbReference type="Gene3D" id="2.130.10.10">
    <property type="entry name" value="YVTN repeat-like/Quinoprotein amine dehydrogenase"/>
    <property type="match status" value="1"/>
</dbReference>
<keyword evidence="1 3" id="KW-0853">WD repeat</keyword>
<feature type="region of interest" description="Disordered" evidence="4">
    <location>
        <begin position="489"/>
        <end position="574"/>
    </location>
</feature>
<sequence>MSQAQARLIKRSFKTPEGRFSLCTDRPLSCHFNAVRAPKLSLVTLTMGMDAGTYMIFNIMDSLHICTLSETNKQALRAIAFGMMPAGTMIYPTCHDFIQVSPRDGYDLLIGLSTGDVVVASVHQQLMASSNNTKVVGMLRFNIDSEVDSTRVVGAQWVPGHAGQYFVVGHLSGRVYLYNKASAMMDDDSQSEAGSGSSGRMPAAVFEASRKGLNALAVSPDGSMLATAARDGCVRIHDLTTGAVLTAFRVYYGNPTCCTWSDDGACVAAGGEDDLVAVFSMAEQRVVAWCEGQNSWITAVRFDQWATQHWQEHDAARSTGSASTNQNGGTEPIVEGSAAPQGTTYRVASLGQDCHICMWDVTVPEPAATRPTAREPYAAAAQRHSQAAGPAKEDHTMGQMNGSLSIHGRLGSSPARHSPTSHHLRSSSSTSSLSLAQETVAPATLRKDMNFVQCVTSARIHVEPGSDLLFMENFMFTLCYGGQVKGWERLKPQPIPPDPPAPESPALSQSTQGKPVQPSQCQPGAARPAPAVGRDHEARRVPEHAAPRQHTAGDPGLQNICTPPVQRHAEKHSL</sequence>
<feature type="compositionally biased region" description="Polar residues" evidence="4">
    <location>
        <begin position="506"/>
        <end position="522"/>
    </location>
</feature>
<evidence type="ECO:0000313" key="6">
    <source>
        <dbReference type="EMBL" id="CAK0763635.1"/>
    </source>
</evidence>
<evidence type="ECO:0000256" key="2">
    <source>
        <dbReference type="ARBA" id="ARBA00022737"/>
    </source>
</evidence>
<feature type="region of interest" description="Disordered" evidence="4">
    <location>
        <begin position="369"/>
        <end position="435"/>
    </location>
</feature>
<dbReference type="SMART" id="SM00320">
    <property type="entry name" value="WD40"/>
    <property type="match status" value="4"/>
</dbReference>
<dbReference type="AlphaFoldDB" id="A0AAV1HYD0"/>
<name>A0AAV1HYD0_9CHLO</name>
<feature type="compositionally biased region" description="Low complexity" evidence="4">
    <location>
        <begin position="426"/>
        <end position="435"/>
    </location>
</feature>
<dbReference type="InterPro" id="IPR024977">
    <property type="entry name" value="Apc4-like_WD40_dom"/>
</dbReference>
<evidence type="ECO:0000259" key="5">
    <source>
        <dbReference type="Pfam" id="PF12894"/>
    </source>
</evidence>
<protein>
    <recommendedName>
        <fullName evidence="5">Anaphase-promoting complex subunit 4-like WD40 domain-containing protein</fullName>
    </recommendedName>
</protein>
<feature type="region of interest" description="Disordered" evidence="4">
    <location>
        <begin position="314"/>
        <end position="337"/>
    </location>
</feature>
<keyword evidence="2" id="KW-0677">Repeat</keyword>
<dbReference type="InterPro" id="IPR001680">
    <property type="entry name" value="WD40_rpt"/>
</dbReference>
<dbReference type="PANTHER" id="PTHR14107">
    <property type="entry name" value="WD REPEAT PROTEIN"/>
    <property type="match status" value="1"/>
</dbReference>
<evidence type="ECO:0000256" key="1">
    <source>
        <dbReference type="ARBA" id="ARBA00022574"/>
    </source>
</evidence>
<keyword evidence="7" id="KW-1185">Reference proteome</keyword>
<dbReference type="EMBL" id="CAUYUE010000004">
    <property type="protein sequence ID" value="CAK0763635.1"/>
    <property type="molecule type" value="Genomic_DNA"/>
</dbReference>